<sequence>MDSIEKTKVVDSLTKIRKRNVENREKMIDALRMEFIGKGPFEGEELDCTQEVFFENEEEAFKLYIQKGSKEEIIQRGTPLTRYGVAILFPTGQKQMDEQKDSEISFTDSDELNEIFIDKKEIEKFENREADYRQEVLDDFDISTANSFRPNSMAVSFKANITEQSNLIVHVTGGRYTPKTVFIRDKEKEWWLRSPVQGTFTCSGKVLLEKTVNNAEQMQPIECLDLEVKVISRPQNDGTRLITVSLTNRTDGSSEGKIDSLCLFQSAFTVTIEHPSGAPCILPYPEGDIFDNLDDEEKSIALLYRNLKTYAVGHGCAADWGEIKEDKVYSVRTEFLPTFETRSMTPDIKREDGTKIEVSMKQLAGLYPERDGFHELEEIISLYRLWIQKQRKRVALLDPKFHKVANANLDICEECADRMERGLSYLKTDKEALTAFRLANHAVLLQQITGDRRSGVVQDGNLVFNKPYEEPNLNNLPETKGKWRAFQVAFLLMSIHSAGEKDSVEREIIDLIFFPTGGGKTEAYLGLAAFSMFMRRIKDKNDHGVEVLMRYTLRLLTADQFQRSSRLICAMEYLRRQHEDLLGTKEFSIGIWLGGDTTPNTNDDALKALNKIKNGKIENNPFILNACPWCGAKLGEYRVQNLKQRDNHFGRRKKRNNIAFYGYKGMVDKVVTHCPDNQCQFSDHLPVYLVDEEIYKVKPTFIIGTVDKFAMLAWNPNIRTLFGINNKGQREVSPPGLIIQDELHLISGPLGSLTGFFETIIDELCTDRRNGNVYRPKIVCSTATIRRYKEQVRSLYAREEVKLFPAPALDEDDSFFATYAVDENGEYMPGRKYLGINSPILGSMQTLQVRALTSLLQAPMTLPDDERDPWWTLLIFFNSLRELGTTITLLHSDIPNHLKVLKNRFGLSYNEVRKLKKIEELTSRLSNDEVSVAIDKLKQKYDDTGKVIDISLASNIIEVGVDIDRLSLMSVVGQPKTTAQYIQVTGRVGRQWYERPGLIITLYSATKPRDRSHFEKFRSYHQMLYAQVEPTSVTPFSPRVIDRALHAIMVAYVRQFGEKHKVETPRPFPDDLINEIETIILKRVKAVDPAELENVKRVFEKRKREWIGYGPLRWSGNPDGEDYPLLRVAGQYANKKAKIRSWPTMMSMRNVDAQCKGKITDLYVEMEEF</sequence>
<dbReference type="GO" id="GO:0043138">
    <property type="term" value="F:3'-5' DNA helicase activity"/>
    <property type="evidence" value="ECO:0007669"/>
    <property type="project" value="TreeGrafter"/>
</dbReference>
<dbReference type="InterPro" id="IPR027417">
    <property type="entry name" value="P-loop_NTPase"/>
</dbReference>
<dbReference type="PROSITE" id="PS51194">
    <property type="entry name" value="HELICASE_CTER"/>
    <property type="match status" value="1"/>
</dbReference>
<gene>
    <name evidence="2" type="ORF">PB1_12194</name>
</gene>
<evidence type="ECO:0000313" key="2">
    <source>
        <dbReference type="EMBL" id="EIJ78321.1"/>
    </source>
</evidence>
<dbReference type="GO" id="GO:0036297">
    <property type="term" value="P:interstrand cross-link repair"/>
    <property type="evidence" value="ECO:0007669"/>
    <property type="project" value="TreeGrafter"/>
</dbReference>
<organism evidence="2 3">
    <name type="scientific">Bacillus methanolicus PB1</name>
    <dbReference type="NCBI Taxonomy" id="997296"/>
    <lineage>
        <taxon>Bacteria</taxon>
        <taxon>Bacillati</taxon>
        <taxon>Bacillota</taxon>
        <taxon>Bacilli</taxon>
        <taxon>Bacillales</taxon>
        <taxon>Bacillaceae</taxon>
        <taxon>Bacillus</taxon>
    </lineage>
</organism>
<name>I3DVQ0_BACMT</name>
<comment type="caution">
    <text evidence="2">The sequence shown here is derived from an EMBL/GenBank/DDBJ whole genome shotgun (WGS) entry which is preliminary data.</text>
</comment>
<dbReference type="RefSeq" id="WP_004436678.1">
    <property type="nucleotide sequence ID" value="NZ_AFEU01000003.1"/>
</dbReference>
<dbReference type="Pfam" id="PF00271">
    <property type="entry name" value="Helicase_C"/>
    <property type="match status" value="1"/>
</dbReference>
<dbReference type="Proteomes" id="UP000010523">
    <property type="component" value="Unassembled WGS sequence"/>
</dbReference>
<dbReference type="CDD" id="cd18785">
    <property type="entry name" value="SF2_C"/>
    <property type="match status" value="1"/>
</dbReference>
<keyword evidence="3" id="KW-1185">Reference proteome</keyword>
<evidence type="ECO:0000313" key="3">
    <source>
        <dbReference type="Proteomes" id="UP000010523"/>
    </source>
</evidence>
<dbReference type="PANTHER" id="PTHR47957">
    <property type="entry name" value="ATP-DEPENDENT HELICASE HRQ1"/>
    <property type="match status" value="1"/>
</dbReference>
<evidence type="ECO:0000259" key="1">
    <source>
        <dbReference type="PROSITE" id="PS51194"/>
    </source>
</evidence>
<dbReference type="STRING" id="997296.PB1_12194"/>
<dbReference type="GO" id="GO:0006289">
    <property type="term" value="P:nucleotide-excision repair"/>
    <property type="evidence" value="ECO:0007669"/>
    <property type="project" value="TreeGrafter"/>
</dbReference>
<keyword evidence="2" id="KW-0378">Hydrolase</keyword>
<dbReference type="InterPro" id="IPR001650">
    <property type="entry name" value="Helicase_C-like"/>
</dbReference>
<protein>
    <submittedName>
        <fullName evidence="2">Helicase domain protein</fullName>
    </submittedName>
</protein>
<feature type="domain" description="Helicase C-terminal" evidence="1">
    <location>
        <begin position="854"/>
        <end position="1039"/>
    </location>
</feature>
<keyword evidence="2" id="KW-0347">Helicase</keyword>
<dbReference type="AlphaFoldDB" id="I3DVQ0"/>
<keyword evidence="2" id="KW-0547">Nucleotide-binding</keyword>
<accession>I3DVQ0</accession>
<proteinExistence type="predicted"/>
<dbReference type="Gene3D" id="3.40.50.300">
    <property type="entry name" value="P-loop containing nucleotide triphosphate hydrolases"/>
    <property type="match status" value="1"/>
</dbReference>
<dbReference type="SUPFAM" id="SSF52540">
    <property type="entry name" value="P-loop containing nucleoside triphosphate hydrolases"/>
    <property type="match status" value="1"/>
</dbReference>
<dbReference type="OrthoDB" id="713315at2"/>
<keyword evidence="2" id="KW-0067">ATP-binding</keyword>
<dbReference type="PANTHER" id="PTHR47957:SF3">
    <property type="entry name" value="ATP-DEPENDENT HELICASE HRQ1"/>
    <property type="match status" value="1"/>
</dbReference>
<reference evidence="2 3" key="1">
    <citation type="journal article" date="2012" name="Appl. Environ. Microbiol.">
        <title>Genome Sequence of Thermotolerant Bacillus methanolicus: Features and Regulation Related to Methylotrophy and Production of L-Lysine and L-Glutamate from Methanol.</title>
        <authorList>
            <person name="Heggeset T.M."/>
            <person name="Krog A."/>
            <person name="Balzer S."/>
            <person name="Wentzel A."/>
            <person name="Ellingsen T.E."/>
            <person name="Brautaset T."/>
        </authorList>
    </citation>
    <scope>NUCLEOTIDE SEQUENCE [LARGE SCALE GENOMIC DNA]</scope>
    <source>
        <strain evidence="2 3">PB1</strain>
    </source>
</reference>
<dbReference type="EMBL" id="AFEU01000003">
    <property type="protein sequence ID" value="EIJ78321.1"/>
    <property type="molecule type" value="Genomic_DNA"/>
</dbReference>
<dbReference type="PATRIC" id="fig|997296.3.peg.2571"/>
<dbReference type="eggNOG" id="COG1203">
    <property type="taxonomic scope" value="Bacteria"/>
</dbReference>